<protein>
    <submittedName>
        <fullName evidence="1">Uncharacterized protein</fullName>
    </submittedName>
</protein>
<dbReference type="RefSeq" id="WP_052681684.1">
    <property type="nucleotide sequence ID" value="NZ_JYFN01000127.1"/>
</dbReference>
<dbReference type="EMBL" id="JYFN01000127">
    <property type="protein sequence ID" value="KJE19318.1"/>
    <property type="molecule type" value="Genomic_DNA"/>
</dbReference>
<dbReference type="PATRIC" id="fig|1502723.3.peg.1246"/>
<evidence type="ECO:0000313" key="1">
    <source>
        <dbReference type="EMBL" id="KJE19318.1"/>
    </source>
</evidence>
<gene>
    <name evidence="1" type="ORF">FF36_06407</name>
</gene>
<dbReference type="AlphaFoldDB" id="A0A0D8B4W3"/>
<proteinExistence type="predicted"/>
<keyword evidence="2" id="KW-1185">Reference proteome</keyword>
<comment type="caution">
    <text evidence="1">The sequence shown here is derived from an EMBL/GenBank/DDBJ whole genome shotgun (WGS) entry which is preliminary data.</text>
</comment>
<dbReference type="Proteomes" id="UP000032545">
    <property type="component" value="Unassembled WGS sequence"/>
</dbReference>
<dbReference type="OrthoDB" id="3217879at2"/>
<name>A0A0D8B4W3_9ACTN</name>
<organism evidence="1 2">
    <name type="scientific">Frankia torreyi</name>
    <dbReference type="NCBI Taxonomy" id="1856"/>
    <lineage>
        <taxon>Bacteria</taxon>
        <taxon>Bacillati</taxon>
        <taxon>Actinomycetota</taxon>
        <taxon>Actinomycetes</taxon>
        <taxon>Frankiales</taxon>
        <taxon>Frankiaceae</taxon>
        <taxon>Frankia</taxon>
    </lineage>
</organism>
<accession>A0A0D8B4W3</accession>
<reference evidence="2" key="1">
    <citation type="submission" date="2015-02" db="EMBL/GenBank/DDBJ databases">
        <title>Draft Genome of Frankia sp. CpI1-S.</title>
        <authorList>
            <person name="Oshone R.T."/>
            <person name="Ngom M."/>
            <person name="Ghodhbane-Gtari F."/>
            <person name="Gtari M."/>
            <person name="Morris K."/>
            <person name="Thomas K."/>
            <person name="Sen A."/>
            <person name="Tisa L.S."/>
        </authorList>
    </citation>
    <scope>NUCLEOTIDE SEQUENCE [LARGE SCALE GENOMIC DNA]</scope>
    <source>
        <strain evidence="2">CpI1-S</strain>
    </source>
</reference>
<reference evidence="1 2" key="2">
    <citation type="journal article" date="2016" name="Genome Announc.">
        <title>Permanent Draft Genome Sequences for Two Variants of Frankia sp. Strain CpI1, the First Frankia Strain Isolated from Root Nodules of Comptonia peregrina.</title>
        <authorList>
            <person name="Oshone R."/>
            <person name="Hurst S.G.IV."/>
            <person name="Abebe-Akele F."/>
            <person name="Simpson S."/>
            <person name="Morris K."/>
            <person name="Thomas W.K."/>
            <person name="Tisa L.S."/>
        </authorList>
    </citation>
    <scope>NUCLEOTIDE SEQUENCE [LARGE SCALE GENOMIC DNA]</scope>
    <source>
        <strain evidence="2">CpI1-S</strain>
    </source>
</reference>
<evidence type="ECO:0000313" key="2">
    <source>
        <dbReference type="Proteomes" id="UP000032545"/>
    </source>
</evidence>
<sequence>MFDDRELSDLERRAGDAFDTHMDGFTASSVLHDIFMDILSQDPQGIEAIRYVQTLLRAHREKTKKEWKTAQDLWLFASDMAYGADVDDDEDGIDH</sequence>